<comment type="similarity">
    <text evidence="4">Belongs to the PqqC family.</text>
</comment>
<evidence type="ECO:0000256" key="1">
    <source>
        <dbReference type="ARBA" id="ARBA00004948"/>
    </source>
</evidence>
<dbReference type="AlphaFoldDB" id="A0A1I2KR06"/>
<dbReference type="EC" id="1.3.3.11" evidence="4"/>
<feature type="region of interest" description="Disordered" evidence="5">
    <location>
        <begin position="310"/>
        <end position="439"/>
    </location>
</feature>
<gene>
    <name evidence="4" type="primary">pqqC</name>
    <name evidence="7" type="ORF">SAMN02787118_110247</name>
</gene>
<organism evidence="7 8">
    <name type="scientific">Streptomyces mirabilis</name>
    <dbReference type="NCBI Taxonomy" id="68239"/>
    <lineage>
        <taxon>Bacteria</taxon>
        <taxon>Bacillati</taxon>
        <taxon>Actinomycetota</taxon>
        <taxon>Actinomycetes</taxon>
        <taxon>Kitasatosporales</taxon>
        <taxon>Streptomycetaceae</taxon>
        <taxon>Streptomyces</taxon>
    </lineage>
</organism>
<dbReference type="EMBL" id="FONR01000010">
    <property type="protein sequence ID" value="SFF67647.1"/>
    <property type="molecule type" value="Genomic_DNA"/>
</dbReference>
<sequence>MTATPLRDDGAAAPWGTAEFTERLRAVAEDRYHDRHPFNVRMHQGELTPAELRRWIINRFHYQRHIPVKDALILAKFDDPALRRVWVRRIQDHDGTAVGQGGIERWLRLGEAAGLERPALWDAARVLPGVRLAVEGYVNFCRLRPVLDAVAASLTELSAPGLMRTRIAAFERYYPWIEAEGLAYFRTRIGQGGRDSEEALVLVQGWARTREQQERAVAALTFKCEVLWALLDAVDRANDSVPTGTSDGVSGGTPRVDPAAAPEDAPPRTPGRGHRGASGSGSDHHPDASGGVAGDALPVVAEGVPGDVSGLASGRVPGDVSGLGPERVSGDALSLVSEDVPRDASPLVSEPAPGDVSPGDTSPGLSDSVATSRARGPAQGCPRVERHAVGGDVAAGAKGAAVRARSSGASMPTKIPGRRRGAPVQTDTPVVPGPAGGLS</sequence>
<comment type="function">
    <text evidence="4">Ring cyclization and eight-electron oxidation of 3a-(2-amino-2-carboxyethyl)-4,5-dioxo-4,5,6,7,8,9-hexahydroquinoline-7,9-dicarboxylic-acid to PQQ.</text>
</comment>
<feature type="compositionally biased region" description="Low complexity" evidence="5">
    <location>
        <begin position="390"/>
        <end position="410"/>
    </location>
</feature>
<dbReference type="InterPro" id="IPR039068">
    <property type="entry name" value="PqqC-like"/>
</dbReference>
<feature type="region of interest" description="Disordered" evidence="5">
    <location>
        <begin position="239"/>
        <end position="295"/>
    </location>
</feature>
<dbReference type="GO" id="GO:0018189">
    <property type="term" value="P:pyrroloquinoline quinone biosynthetic process"/>
    <property type="evidence" value="ECO:0007669"/>
    <property type="project" value="UniProtKB-UniRule"/>
</dbReference>
<dbReference type="Proteomes" id="UP000181942">
    <property type="component" value="Unassembled WGS sequence"/>
</dbReference>
<evidence type="ECO:0000256" key="5">
    <source>
        <dbReference type="SAM" id="MobiDB-lite"/>
    </source>
</evidence>
<comment type="pathway">
    <text evidence="1">Cofactor biosynthesis; thiamine diphosphate biosynthesis.</text>
</comment>
<reference evidence="7 8" key="1">
    <citation type="submission" date="2016-10" db="EMBL/GenBank/DDBJ databases">
        <authorList>
            <person name="de Groot N.N."/>
        </authorList>
    </citation>
    <scope>NUCLEOTIDE SEQUENCE [LARGE SCALE GENOMIC DNA]</scope>
    <source>
        <strain evidence="7 8">OK461</strain>
    </source>
</reference>
<accession>A0A1I2KR06</accession>
<dbReference type="Gene3D" id="1.20.910.10">
    <property type="entry name" value="Heme oxygenase-like"/>
    <property type="match status" value="1"/>
</dbReference>
<evidence type="ECO:0000313" key="7">
    <source>
        <dbReference type="EMBL" id="SFF67647.1"/>
    </source>
</evidence>
<dbReference type="NCBIfam" id="TIGR02111">
    <property type="entry name" value="PQQ_syn_pqqC"/>
    <property type="match status" value="1"/>
</dbReference>
<dbReference type="PANTHER" id="PTHR40279:SF3">
    <property type="entry name" value="4-AMINOBENZOATE SYNTHASE"/>
    <property type="match status" value="1"/>
</dbReference>
<dbReference type="PANTHER" id="PTHR40279">
    <property type="entry name" value="PQQC-LIKE PROTEIN"/>
    <property type="match status" value="1"/>
</dbReference>
<keyword evidence="3 4" id="KW-0560">Oxidoreductase</keyword>
<evidence type="ECO:0000259" key="6">
    <source>
        <dbReference type="Pfam" id="PF03070"/>
    </source>
</evidence>
<protein>
    <recommendedName>
        <fullName evidence="4">Pyrroloquinoline-quinone synthase</fullName>
        <ecNumber evidence="4">1.3.3.11</ecNumber>
    </recommendedName>
    <alternativeName>
        <fullName evidence="4">Coenzyme PQQ synthesis protein C</fullName>
    </alternativeName>
    <alternativeName>
        <fullName evidence="4">Pyrroloquinoline quinone biosynthesis protein C</fullName>
    </alternativeName>
</protein>
<dbReference type="GO" id="GO:0033732">
    <property type="term" value="F:pyrroloquinoline-quinone synthase activity"/>
    <property type="evidence" value="ECO:0007669"/>
    <property type="project" value="UniProtKB-EC"/>
</dbReference>
<evidence type="ECO:0000313" key="8">
    <source>
        <dbReference type="Proteomes" id="UP000181942"/>
    </source>
</evidence>
<dbReference type="Pfam" id="PF03070">
    <property type="entry name" value="TENA_THI-4"/>
    <property type="match status" value="1"/>
</dbReference>
<dbReference type="InterPro" id="IPR016084">
    <property type="entry name" value="Haem_Oase-like_multi-hlx"/>
</dbReference>
<dbReference type="InterPro" id="IPR011845">
    <property type="entry name" value="PqqC"/>
</dbReference>
<keyword evidence="2 4" id="KW-0884">PQQ biosynthesis</keyword>
<name>A0A1I2KR06_9ACTN</name>
<evidence type="ECO:0000256" key="2">
    <source>
        <dbReference type="ARBA" id="ARBA00022905"/>
    </source>
</evidence>
<comment type="catalytic activity">
    <reaction evidence="4">
        <text>6-(2-amino-2-carboxyethyl)-7,8-dioxo-1,2,3,4,7,8-hexahydroquinoline-2,4-dicarboxylate + 3 O2 = pyrroloquinoline quinone + 2 H2O2 + 2 H2O + H(+)</text>
        <dbReference type="Rhea" id="RHEA:10692"/>
        <dbReference type="ChEBI" id="CHEBI:15377"/>
        <dbReference type="ChEBI" id="CHEBI:15378"/>
        <dbReference type="ChEBI" id="CHEBI:15379"/>
        <dbReference type="ChEBI" id="CHEBI:16240"/>
        <dbReference type="ChEBI" id="CHEBI:58442"/>
        <dbReference type="ChEBI" id="CHEBI:58778"/>
        <dbReference type="EC" id="1.3.3.11"/>
    </reaction>
</comment>
<dbReference type="UniPathway" id="UPA00539"/>
<evidence type="ECO:0000256" key="3">
    <source>
        <dbReference type="ARBA" id="ARBA00023002"/>
    </source>
</evidence>
<feature type="compositionally biased region" description="Polar residues" evidence="5">
    <location>
        <begin position="359"/>
        <end position="371"/>
    </location>
</feature>
<dbReference type="SUPFAM" id="SSF48613">
    <property type="entry name" value="Heme oxygenase-like"/>
    <property type="match status" value="1"/>
</dbReference>
<comment type="pathway">
    <text evidence="4">Cofactor biosynthesis; pyrroloquinoline quinone biosynthesis.</text>
</comment>
<proteinExistence type="inferred from homology"/>
<dbReference type="HAMAP" id="MF_00654">
    <property type="entry name" value="PQQ_syn_PqqC"/>
    <property type="match status" value="1"/>
</dbReference>
<evidence type="ECO:0000256" key="4">
    <source>
        <dbReference type="HAMAP-Rule" id="MF_00654"/>
    </source>
</evidence>
<dbReference type="InterPro" id="IPR004305">
    <property type="entry name" value="Thiaminase-2/PQQC"/>
</dbReference>
<feature type="domain" description="Thiaminase-2/PQQC" evidence="6">
    <location>
        <begin position="23"/>
        <end position="232"/>
    </location>
</feature>